<dbReference type="Proteomes" id="UP000181976">
    <property type="component" value="Unassembled WGS sequence"/>
</dbReference>
<dbReference type="InParanoid" id="A0A1I1VYM2"/>
<dbReference type="STRING" id="385682.SAMN05444380_10397"/>
<protein>
    <submittedName>
        <fullName evidence="1">TIGR04255 family protein</fullName>
    </submittedName>
</protein>
<reference evidence="1 2" key="1">
    <citation type="submission" date="2016-10" db="EMBL/GenBank/DDBJ databases">
        <authorList>
            <person name="de Groot N.N."/>
        </authorList>
    </citation>
    <scope>NUCLEOTIDE SEQUENCE [LARGE SCALE GENOMIC DNA]</scope>
    <source>
        <strain evidence="1 2">DSM 19012</strain>
    </source>
</reference>
<dbReference type="RefSeq" id="WP_010528645.1">
    <property type="nucleotide sequence ID" value="NZ_AFSL01000092.1"/>
</dbReference>
<sequence length="234" mass="27094">MKLPKAIYPCPILDALVEIRFSTKIHPSAVFGMIFNVLKGDFPNVENLPILQLPEAVRATDPNFKFKPHYRISNEKFVIQIGPNVLTISSFPKYTGWKEFSEQIFRVLNNVEKVGIIDSVIRIGIRYINFFDNNIFKDIELKICIRNKDIEYKNTIVRTEIEQGDYKSSLQVANNANYKNKLGSIIDIDTFTESNLKDFFANKEEVISRGHAKEKELFYSLLNENFLKTLNPTY</sequence>
<organism evidence="1 2">
    <name type="scientific">Thermophagus xiamenensis</name>
    <dbReference type="NCBI Taxonomy" id="385682"/>
    <lineage>
        <taxon>Bacteria</taxon>
        <taxon>Pseudomonadati</taxon>
        <taxon>Bacteroidota</taxon>
        <taxon>Bacteroidia</taxon>
        <taxon>Marinilabiliales</taxon>
        <taxon>Marinilabiliaceae</taxon>
        <taxon>Thermophagus</taxon>
    </lineage>
</organism>
<dbReference type="NCBIfam" id="TIGR04255">
    <property type="entry name" value="sporadTIGR04255"/>
    <property type="match status" value="1"/>
</dbReference>
<proteinExistence type="predicted"/>
<keyword evidence="2" id="KW-1185">Reference proteome</keyword>
<name>A0A1I1VYM2_9BACT</name>
<accession>A0A1I1VYM2</accession>
<dbReference type="EMBL" id="FONA01000003">
    <property type="protein sequence ID" value="SFD87158.1"/>
    <property type="molecule type" value="Genomic_DNA"/>
</dbReference>
<dbReference type="OrthoDB" id="1123441at2"/>
<dbReference type="AlphaFoldDB" id="A0A1I1VYM2"/>
<dbReference type="eggNOG" id="ENOG5032RZH">
    <property type="taxonomic scope" value="Bacteria"/>
</dbReference>
<dbReference type="InterPro" id="IPR026349">
    <property type="entry name" value="CHP04255"/>
</dbReference>
<evidence type="ECO:0000313" key="1">
    <source>
        <dbReference type="EMBL" id="SFD87158.1"/>
    </source>
</evidence>
<evidence type="ECO:0000313" key="2">
    <source>
        <dbReference type="Proteomes" id="UP000181976"/>
    </source>
</evidence>
<gene>
    <name evidence="1" type="ORF">SAMN05444380_10397</name>
</gene>